<organism evidence="1 2">
    <name type="scientific">Chryseobacterium gilvum</name>
    <dbReference type="NCBI Taxonomy" id="2976534"/>
    <lineage>
        <taxon>Bacteria</taxon>
        <taxon>Pseudomonadati</taxon>
        <taxon>Bacteroidota</taxon>
        <taxon>Flavobacteriia</taxon>
        <taxon>Flavobacteriales</taxon>
        <taxon>Weeksellaceae</taxon>
        <taxon>Chryseobacterium group</taxon>
        <taxon>Chryseobacterium</taxon>
    </lineage>
</organism>
<accession>A0ABT2W499</accession>
<proteinExistence type="predicted"/>
<dbReference type="EMBL" id="JAOTEN010000009">
    <property type="protein sequence ID" value="MCU7615560.1"/>
    <property type="molecule type" value="Genomic_DNA"/>
</dbReference>
<dbReference type="RefSeq" id="WP_262991579.1">
    <property type="nucleotide sequence ID" value="NZ_JAOTEN010000009.1"/>
</dbReference>
<reference evidence="2" key="1">
    <citation type="submission" date="2023-07" db="EMBL/GenBank/DDBJ databases">
        <title>Chryseobacterium sp. GMJ5 Genome sequencing and assembly.</title>
        <authorList>
            <person name="Jung Y."/>
        </authorList>
    </citation>
    <scope>NUCLEOTIDE SEQUENCE [LARGE SCALE GENOMIC DNA]</scope>
    <source>
        <strain evidence="2">GMJ5</strain>
    </source>
</reference>
<gene>
    <name evidence="1" type="ORF">N0B16_14100</name>
</gene>
<evidence type="ECO:0000313" key="2">
    <source>
        <dbReference type="Proteomes" id="UP001208114"/>
    </source>
</evidence>
<dbReference type="Proteomes" id="UP001208114">
    <property type="component" value="Unassembled WGS sequence"/>
</dbReference>
<sequence>MKKIITILIFYNFIQIFSQVNPTISTNLPAIIPPSPTVSSLMKFQEIPVNNYTGIPDISIPLTQLSTHSNNIPVDIFIKYHPANVKAENTAGEVGLGWTVFAGGTISRVVRGLPDEELVMASTHTSGKVGIYHNNIQNHKNIYYQFVQDPLSYELNNPEISNEYYWETVENGKYDTEHDLWQFNFMGNSGSFFIKKEDNLLKIEPLDDYRIKIESQYATINNQEFTPTGFTVYDDKGYKYVFDVFETTQRSVDIENLTMIMSDYVTNSSHSNDHSFRSSFHLTKVIDPNNKTVFDIEYDERVLIESNLQKNLTINDYGNNTDPLKYSNCWSEMGPLQTKTVSNSIINVKKIKYINIPQQAKIEFMYSIGRSDTNVNPGSTFLREIKLVDSFNKLIYKYVFDYDYNSITYNRMFLKSITKTYSGNSNSEKHEFFYKRNIPTGLPANIGKDYWGYFNAFSFENCSSQDITFMREPSPSVSTLDLLQKIKYPTGGSSIFKFETNEYSFVGDEPITDFSSNPNITFLGIDNYNFVYNNNNYQLIPMHNKDRKVVIYTNIVLPNDPNTWTRNIFLSKITNGNITPVGTIYCVEPNGNCCFEFILEKNVQYAFKRNNFDTTYHDTDNLSIHYYEINNNNKFLYGGGNRISKIGYFTNDIPQDYYDSPNVIIPGIQKQYSYKMPEDSTKSSGSLVFGKPKFEEYRFVKQNGTICAKLPYSSCLSYSGISSYLSKNITSNQEIVSTQGADVGYKYVKEEQIGLGSKEQFFTSPIDYPEQELITYTKPYLPAKNIDYKRGLLLKERVNDNFGRVLNETSNTYDFINYEKLYGYRFNKPDAISFQGRLENHTYSAFKTWKESSQLFVTSSSGPGCSGNSSFNSFSQTNLGIPKDDIDYYPLIQAFGWSRLSLKQTKNYSYENGNQRVLEQNESFEYNPINKNISQHILTTSDGDQIKTKYFYHDGNSVFSQNRISEIEKIESYKNGKLLDTKKINYNSNWQDNVAILPQEIQNSFGSEVLQTEVTYDRYDSKGNLQQYTTKDGISTAIVWGYNSTQPIAKVE</sequence>
<evidence type="ECO:0000313" key="1">
    <source>
        <dbReference type="EMBL" id="MCU7615560.1"/>
    </source>
</evidence>
<evidence type="ECO:0008006" key="3">
    <source>
        <dbReference type="Google" id="ProtNLM"/>
    </source>
</evidence>
<keyword evidence="2" id="KW-1185">Reference proteome</keyword>
<name>A0ABT2W499_9FLAO</name>
<feature type="non-terminal residue" evidence="1">
    <location>
        <position position="1052"/>
    </location>
</feature>
<comment type="caution">
    <text evidence="1">The sequence shown here is derived from an EMBL/GenBank/DDBJ whole genome shotgun (WGS) entry which is preliminary data.</text>
</comment>
<protein>
    <recommendedName>
        <fullName evidence="3">YD repeat-containing protein</fullName>
    </recommendedName>
</protein>